<protein>
    <submittedName>
        <fullName evidence="1">Uncharacterized protein</fullName>
    </submittedName>
</protein>
<proteinExistence type="predicted"/>
<keyword evidence="2" id="KW-1185">Reference proteome</keyword>
<comment type="caution">
    <text evidence="1">The sequence shown here is derived from an EMBL/GenBank/DDBJ whole genome shotgun (WGS) entry which is preliminary data.</text>
</comment>
<gene>
    <name evidence="1" type="ORF">ETSY2_03485</name>
</gene>
<accession>W4MGF4</accession>
<dbReference type="AlphaFoldDB" id="W4MGF4"/>
<name>W4MGF4_9BACT</name>
<reference evidence="1 2" key="1">
    <citation type="journal article" date="2014" name="Nature">
        <title>An environmental bacterial taxon with a large and distinct metabolic repertoire.</title>
        <authorList>
            <person name="Wilson M.C."/>
            <person name="Mori T."/>
            <person name="Ruckert C."/>
            <person name="Uria A.R."/>
            <person name="Helf M.J."/>
            <person name="Takada K."/>
            <person name="Gernert C."/>
            <person name="Steffens U.A."/>
            <person name="Heycke N."/>
            <person name="Schmitt S."/>
            <person name="Rinke C."/>
            <person name="Helfrich E.J."/>
            <person name="Brachmann A.O."/>
            <person name="Gurgui C."/>
            <person name="Wakimoto T."/>
            <person name="Kracht M."/>
            <person name="Crusemann M."/>
            <person name="Hentschel U."/>
            <person name="Abe I."/>
            <person name="Matsunaga S."/>
            <person name="Kalinowski J."/>
            <person name="Takeyama H."/>
            <person name="Piel J."/>
        </authorList>
    </citation>
    <scope>NUCLEOTIDE SEQUENCE [LARGE SCALE GENOMIC DNA]</scope>
    <source>
        <strain evidence="2">TSY2</strain>
    </source>
</reference>
<dbReference type="EMBL" id="AZHX01000139">
    <property type="protein sequence ID" value="ETX08762.1"/>
    <property type="molecule type" value="Genomic_DNA"/>
</dbReference>
<evidence type="ECO:0000313" key="1">
    <source>
        <dbReference type="EMBL" id="ETX08762.1"/>
    </source>
</evidence>
<sequence length="54" mass="6497">MERHRIGWHAKTMTISRSLHKYRCKSSILLENLFEDRPLFVIEVTEIVIVTFHN</sequence>
<organism evidence="1 2">
    <name type="scientific">Candidatus Entotheonella gemina</name>
    <dbReference type="NCBI Taxonomy" id="1429439"/>
    <lineage>
        <taxon>Bacteria</taxon>
        <taxon>Pseudomonadati</taxon>
        <taxon>Nitrospinota/Tectimicrobiota group</taxon>
        <taxon>Candidatus Tectimicrobiota</taxon>
        <taxon>Candidatus Entotheonellia</taxon>
        <taxon>Candidatus Entotheonellales</taxon>
        <taxon>Candidatus Entotheonellaceae</taxon>
        <taxon>Candidatus Entotheonella</taxon>
    </lineage>
</organism>
<dbReference type="HOGENOM" id="CLU_3041505_0_0_7"/>
<dbReference type="Proteomes" id="UP000019140">
    <property type="component" value="Unassembled WGS sequence"/>
</dbReference>
<evidence type="ECO:0000313" key="2">
    <source>
        <dbReference type="Proteomes" id="UP000019140"/>
    </source>
</evidence>